<evidence type="ECO:0000313" key="4">
    <source>
        <dbReference type="Proteomes" id="UP001519460"/>
    </source>
</evidence>
<dbReference type="SMART" id="SM00175">
    <property type="entry name" value="RAB"/>
    <property type="match status" value="1"/>
</dbReference>
<dbReference type="SMART" id="SM00176">
    <property type="entry name" value="RAN"/>
    <property type="match status" value="1"/>
</dbReference>
<dbReference type="InterPro" id="IPR050227">
    <property type="entry name" value="Rab"/>
</dbReference>
<evidence type="ECO:0008006" key="5">
    <source>
        <dbReference type="Google" id="ProtNLM"/>
    </source>
</evidence>
<protein>
    <recommendedName>
        <fullName evidence="5">Ras-related protein Rab-18</fullName>
    </recommendedName>
</protein>
<comment type="caution">
    <text evidence="3">The sequence shown here is derived from an EMBL/GenBank/DDBJ whole genome shotgun (WGS) entry which is preliminary data.</text>
</comment>
<dbReference type="FunFam" id="3.40.50.300:FF:001447">
    <property type="entry name" value="Ras-related protein Rab-1B"/>
    <property type="match status" value="1"/>
</dbReference>
<dbReference type="SUPFAM" id="SSF52540">
    <property type="entry name" value="P-loop containing nucleoside triphosphate hydrolases"/>
    <property type="match status" value="1"/>
</dbReference>
<dbReference type="GO" id="GO:0005525">
    <property type="term" value="F:GTP binding"/>
    <property type="evidence" value="ECO:0007669"/>
    <property type="project" value="UniProtKB-KW"/>
</dbReference>
<reference evidence="3 4" key="1">
    <citation type="journal article" date="2023" name="Sci. Data">
        <title>Genome assembly of the Korean intertidal mud-creeper Batillaria attramentaria.</title>
        <authorList>
            <person name="Patra A.K."/>
            <person name="Ho P.T."/>
            <person name="Jun S."/>
            <person name="Lee S.J."/>
            <person name="Kim Y."/>
            <person name="Won Y.J."/>
        </authorList>
    </citation>
    <scope>NUCLEOTIDE SEQUENCE [LARGE SCALE GENOMIC DNA]</scope>
    <source>
        <strain evidence="3">Wonlab-2016</strain>
    </source>
</reference>
<dbReference type="Proteomes" id="UP001519460">
    <property type="component" value="Unassembled WGS sequence"/>
</dbReference>
<dbReference type="Gene3D" id="3.40.50.300">
    <property type="entry name" value="P-loop containing nucleotide triphosphate hydrolases"/>
    <property type="match status" value="1"/>
</dbReference>
<proteinExistence type="predicted"/>
<dbReference type="Pfam" id="PF00071">
    <property type="entry name" value="Ras"/>
    <property type="match status" value="1"/>
</dbReference>
<dbReference type="PROSITE" id="PS51419">
    <property type="entry name" value="RAB"/>
    <property type="match status" value="1"/>
</dbReference>
<name>A0ABD0L7C9_9CAEN</name>
<dbReference type="SMART" id="SM00174">
    <property type="entry name" value="RHO"/>
    <property type="match status" value="1"/>
</dbReference>
<dbReference type="EMBL" id="JACVVK020000077">
    <property type="protein sequence ID" value="KAK7495171.1"/>
    <property type="molecule type" value="Genomic_DNA"/>
</dbReference>
<evidence type="ECO:0000256" key="2">
    <source>
        <dbReference type="ARBA" id="ARBA00023134"/>
    </source>
</evidence>
<dbReference type="CDD" id="cd00154">
    <property type="entry name" value="Rab"/>
    <property type="match status" value="1"/>
</dbReference>
<dbReference type="PANTHER" id="PTHR47977">
    <property type="entry name" value="RAS-RELATED PROTEIN RAB"/>
    <property type="match status" value="1"/>
</dbReference>
<organism evidence="3 4">
    <name type="scientific">Batillaria attramentaria</name>
    <dbReference type="NCBI Taxonomy" id="370345"/>
    <lineage>
        <taxon>Eukaryota</taxon>
        <taxon>Metazoa</taxon>
        <taxon>Spiralia</taxon>
        <taxon>Lophotrochozoa</taxon>
        <taxon>Mollusca</taxon>
        <taxon>Gastropoda</taxon>
        <taxon>Caenogastropoda</taxon>
        <taxon>Sorbeoconcha</taxon>
        <taxon>Cerithioidea</taxon>
        <taxon>Batillariidae</taxon>
        <taxon>Batillaria</taxon>
    </lineage>
</organism>
<gene>
    <name evidence="3" type="ORF">BaRGS_00013581</name>
</gene>
<dbReference type="NCBIfam" id="TIGR00231">
    <property type="entry name" value="small_GTP"/>
    <property type="match status" value="1"/>
</dbReference>
<dbReference type="SMART" id="SM00173">
    <property type="entry name" value="RAS"/>
    <property type="match status" value="1"/>
</dbReference>
<dbReference type="InterPro" id="IPR005225">
    <property type="entry name" value="Small_GTP-bd"/>
</dbReference>
<keyword evidence="2" id="KW-0342">GTP-binding</keyword>
<accession>A0ABD0L7C9</accession>
<evidence type="ECO:0000313" key="3">
    <source>
        <dbReference type="EMBL" id="KAK7495171.1"/>
    </source>
</evidence>
<dbReference type="AlphaFoldDB" id="A0ABD0L7C9"/>
<dbReference type="PRINTS" id="PR00449">
    <property type="entry name" value="RASTRNSFRMNG"/>
</dbReference>
<dbReference type="InterPro" id="IPR027417">
    <property type="entry name" value="P-loop_NTPase"/>
</dbReference>
<keyword evidence="4" id="KW-1185">Reference proteome</keyword>
<keyword evidence="1" id="KW-0547">Nucleotide-binding</keyword>
<dbReference type="InterPro" id="IPR001806">
    <property type="entry name" value="Small_GTPase"/>
</dbReference>
<dbReference type="PROSITE" id="PS51421">
    <property type="entry name" value="RAS"/>
    <property type="match status" value="1"/>
</dbReference>
<evidence type="ECO:0000256" key="1">
    <source>
        <dbReference type="ARBA" id="ARBA00022741"/>
    </source>
</evidence>
<sequence>MAQGCTVTSVSGQLPPEQKFKCIVLGDHGAGKTCLVHRIVHGKFCGEATYTTTVGADCQVKTLRLSSGQQVSLELWDTAGQERFRSLTFSYFRGAAVALLVYDVTVTGACLKLKEWMKEAKLVLNGRDLSYFVVGTKIDLSTSDDRNLESPARDFSMDGVVKCFLVSSKTGANVDDMLMTVANTLTENKEQNILTQSDTGFATTSLERRPDTVTVKKTCCG</sequence>